<evidence type="ECO:0000256" key="10">
    <source>
        <dbReference type="ARBA" id="ARBA00042775"/>
    </source>
</evidence>
<dbReference type="RefSeq" id="WP_326320071.1">
    <property type="nucleotide sequence ID" value="NZ_JAYLAA010000020.1"/>
</dbReference>
<dbReference type="Pfam" id="PF13623">
    <property type="entry name" value="SurA_N_2"/>
    <property type="match status" value="1"/>
</dbReference>
<dbReference type="Gene3D" id="3.10.50.40">
    <property type="match status" value="2"/>
</dbReference>
<keyword evidence="6" id="KW-0472">Membrane</keyword>
<feature type="domain" description="PpiC" evidence="12">
    <location>
        <begin position="570"/>
        <end position="660"/>
    </location>
</feature>
<name>A0ABU6HQ64_9FLAO</name>
<evidence type="ECO:0000259" key="12">
    <source>
        <dbReference type="PROSITE" id="PS50198"/>
    </source>
</evidence>
<keyword evidence="14" id="KW-1185">Reference proteome</keyword>
<dbReference type="InterPro" id="IPR046357">
    <property type="entry name" value="PPIase_dom_sf"/>
</dbReference>
<reference evidence="13 14" key="1">
    <citation type="submission" date="2024-01" db="EMBL/GenBank/DDBJ databases">
        <title>Chryseobacterium sp. T9W2-O.</title>
        <authorList>
            <person name="Maltman C."/>
        </authorList>
    </citation>
    <scope>NUCLEOTIDE SEQUENCE [LARGE SCALE GENOMIC DNA]</scope>
    <source>
        <strain evidence="13 14">T9W2-O</strain>
    </source>
</reference>
<comment type="caution">
    <text evidence="13">The sequence shown here is derived from an EMBL/GenBank/DDBJ whole genome shotgun (WGS) entry which is preliminary data.</text>
</comment>
<keyword evidence="2" id="KW-1003">Cell membrane</keyword>
<proteinExistence type="inferred from homology"/>
<dbReference type="SUPFAM" id="SSF109998">
    <property type="entry name" value="Triger factor/SurA peptide-binding domain-like"/>
    <property type="match status" value="1"/>
</dbReference>
<dbReference type="PANTHER" id="PTHR47529:SF1">
    <property type="entry name" value="PERIPLASMIC CHAPERONE PPID"/>
    <property type="match status" value="1"/>
</dbReference>
<keyword evidence="3" id="KW-0997">Cell inner membrane</keyword>
<organism evidence="13 14">
    <name type="scientific">Chryseobacterium salviniae</name>
    <dbReference type="NCBI Taxonomy" id="3101750"/>
    <lineage>
        <taxon>Bacteria</taxon>
        <taxon>Pseudomonadati</taxon>
        <taxon>Bacteroidota</taxon>
        <taxon>Flavobacteriia</taxon>
        <taxon>Flavobacteriales</taxon>
        <taxon>Weeksellaceae</taxon>
        <taxon>Chryseobacterium group</taxon>
        <taxon>Chryseobacterium</taxon>
    </lineage>
</organism>
<evidence type="ECO:0000256" key="7">
    <source>
        <dbReference type="ARBA" id="ARBA00023186"/>
    </source>
</evidence>
<protein>
    <recommendedName>
        <fullName evidence="9">Periplasmic chaperone PpiD</fullName>
    </recommendedName>
    <alternativeName>
        <fullName evidence="10">Periplasmic folding chaperone</fullName>
    </alternativeName>
</protein>
<evidence type="ECO:0000256" key="6">
    <source>
        <dbReference type="ARBA" id="ARBA00023136"/>
    </source>
</evidence>
<feature type="domain" description="PpiC" evidence="12">
    <location>
        <begin position="342"/>
        <end position="448"/>
    </location>
</feature>
<keyword evidence="7" id="KW-0143">Chaperone</keyword>
<dbReference type="InterPro" id="IPR027304">
    <property type="entry name" value="Trigger_fact/SurA_dom_sf"/>
</dbReference>
<dbReference type="GO" id="GO:0003755">
    <property type="term" value="F:peptidyl-prolyl cis-trans isomerase activity"/>
    <property type="evidence" value="ECO:0007669"/>
    <property type="project" value="UniProtKB-EC"/>
</dbReference>
<evidence type="ECO:0000313" key="13">
    <source>
        <dbReference type="EMBL" id="MEC3875191.1"/>
    </source>
</evidence>
<comment type="subcellular location">
    <subcellularLocation>
        <location evidence="1">Cell inner membrane</location>
        <topology evidence="1">Single-pass type II membrane protein</topology>
        <orientation evidence="1">Periplasmic side</orientation>
    </subcellularLocation>
</comment>
<dbReference type="SUPFAM" id="SSF54534">
    <property type="entry name" value="FKBP-like"/>
    <property type="match status" value="2"/>
</dbReference>
<sequence>MAILGQIRSRPWLLMGMIALALLAFLVNPESIEKVFGRNPDVLGKVNGEKITREEFNDQLFVLQQQADQQRQPKNGLEEQAWQLLVQSKLIKQQFEKMGFEMTEDYFWNQLQYDQMFAQQKQFFDEKGNFKTQELKKQIEDMKAGSPEGYNQWMKTRKSIEYRLMARQVFANISQGITTGKKEAETLMKQRDQLADIDFVKIDYATYLQKNNIKVTTEDLANYIKQHPVMFKAEESRNIGIVYFPSQPSASDDAATQKEINKLFSAGTDASGGTENFQNTKNDSMFIMANSDMPFNPQYVKPDQLPQTIQSQIPSAAIGQTFGPYKEQNFYVVSKLLDKKTSDSTLSRHILIAFKGSPAGEGVTRSKEQAKKLADSIGGIVKANPGKFTEFLKLSNDPNSAAQGGSLGWTTPETPFVPEFLTYLANNPKGATGVVETQFGYHIINIEDKKPGAMSYKVANLVKAVKPSDATEAEVNKKASRFVQQVQGKSFNDFVNIAKKANYQFSNPKQAKRFDGQLQGLGTEKDPEILAWAFDKKREKGDTELFTVDGTGDKIVVYLNGKQEKGTADPESVRDQIEVVVKNKLAAKQISEKIGKAGSLDQIAKQFGTTKQSAQVNLLNPSVGGSMEPKVAGAAFGVVKGKISSPVEGGTGVYVLVKKSETVNKQPGDLKQFTESVTQRNSGMFGQAWLKSLQDNADIEDYRIEIWNKLGSQQQ</sequence>
<dbReference type="Proteomes" id="UP001348397">
    <property type="component" value="Unassembled WGS sequence"/>
</dbReference>
<dbReference type="InterPro" id="IPR052029">
    <property type="entry name" value="PpiD_chaperone"/>
</dbReference>
<evidence type="ECO:0000256" key="11">
    <source>
        <dbReference type="PROSITE-ProRule" id="PRU00278"/>
    </source>
</evidence>
<evidence type="ECO:0000256" key="4">
    <source>
        <dbReference type="ARBA" id="ARBA00022692"/>
    </source>
</evidence>
<dbReference type="InterPro" id="IPR000297">
    <property type="entry name" value="PPIase_PpiC"/>
</dbReference>
<dbReference type="Gene3D" id="1.10.8.1040">
    <property type="match status" value="1"/>
</dbReference>
<evidence type="ECO:0000313" key="14">
    <source>
        <dbReference type="Proteomes" id="UP001348397"/>
    </source>
</evidence>
<evidence type="ECO:0000256" key="9">
    <source>
        <dbReference type="ARBA" id="ARBA00040743"/>
    </source>
</evidence>
<keyword evidence="11" id="KW-0697">Rotamase</keyword>
<accession>A0ABU6HQ64</accession>
<dbReference type="PROSITE" id="PS50198">
    <property type="entry name" value="PPIC_PPIASE_2"/>
    <property type="match status" value="2"/>
</dbReference>
<comment type="similarity">
    <text evidence="8">Belongs to the PpiD chaperone family.</text>
</comment>
<evidence type="ECO:0000256" key="3">
    <source>
        <dbReference type="ARBA" id="ARBA00022519"/>
    </source>
</evidence>
<evidence type="ECO:0000256" key="2">
    <source>
        <dbReference type="ARBA" id="ARBA00022475"/>
    </source>
</evidence>
<dbReference type="PANTHER" id="PTHR47529">
    <property type="entry name" value="PEPTIDYL-PROLYL CIS-TRANS ISOMERASE D"/>
    <property type="match status" value="1"/>
</dbReference>
<keyword evidence="5" id="KW-1133">Transmembrane helix</keyword>
<keyword evidence="11 13" id="KW-0413">Isomerase</keyword>
<evidence type="ECO:0000256" key="5">
    <source>
        <dbReference type="ARBA" id="ARBA00022989"/>
    </source>
</evidence>
<evidence type="ECO:0000256" key="8">
    <source>
        <dbReference type="ARBA" id="ARBA00038408"/>
    </source>
</evidence>
<keyword evidence="4" id="KW-0812">Transmembrane</keyword>
<dbReference type="EMBL" id="JAYLAA010000020">
    <property type="protein sequence ID" value="MEC3875191.1"/>
    <property type="molecule type" value="Genomic_DNA"/>
</dbReference>
<evidence type="ECO:0000256" key="1">
    <source>
        <dbReference type="ARBA" id="ARBA00004382"/>
    </source>
</evidence>
<gene>
    <name evidence="13" type="ORF">SOP96_05635</name>
</gene>
<dbReference type="Pfam" id="PF13616">
    <property type="entry name" value="Rotamase_3"/>
    <property type="match status" value="1"/>
</dbReference>